<dbReference type="Proteomes" id="UP001371456">
    <property type="component" value="Unassembled WGS sequence"/>
</dbReference>
<evidence type="ECO:0000313" key="2">
    <source>
        <dbReference type="EMBL" id="KAK6784043.1"/>
    </source>
</evidence>
<dbReference type="EMBL" id="JBANQN010000007">
    <property type="protein sequence ID" value="KAK6784043.1"/>
    <property type="molecule type" value="Genomic_DNA"/>
</dbReference>
<keyword evidence="3" id="KW-1185">Reference proteome</keyword>
<dbReference type="Pfam" id="PF03732">
    <property type="entry name" value="Retrotrans_gag"/>
    <property type="match status" value="1"/>
</dbReference>
<dbReference type="AlphaFoldDB" id="A0AAN8TG72"/>
<feature type="domain" description="Retrotransposon gag" evidence="1">
    <location>
        <begin position="32"/>
        <end position="95"/>
    </location>
</feature>
<name>A0AAN8TG72_SOLBU</name>
<proteinExistence type="predicted"/>
<organism evidence="2 3">
    <name type="scientific">Solanum bulbocastanum</name>
    <name type="common">Wild potato</name>
    <dbReference type="NCBI Taxonomy" id="147425"/>
    <lineage>
        <taxon>Eukaryota</taxon>
        <taxon>Viridiplantae</taxon>
        <taxon>Streptophyta</taxon>
        <taxon>Embryophyta</taxon>
        <taxon>Tracheophyta</taxon>
        <taxon>Spermatophyta</taxon>
        <taxon>Magnoliopsida</taxon>
        <taxon>eudicotyledons</taxon>
        <taxon>Gunneridae</taxon>
        <taxon>Pentapetalae</taxon>
        <taxon>asterids</taxon>
        <taxon>lamiids</taxon>
        <taxon>Solanales</taxon>
        <taxon>Solanaceae</taxon>
        <taxon>Solanoideae</taxon>
        <taxon>Solaneae</taxon>
        <taxon>Solanum</taxon>
    </lineage>
</organism>
<reference evidence="2 3" key="1">
    <citation type="submission" date="2024-02" db="EMBL/GenBank/DDBJ databases">
        <title>de novo genome assembly of Solanum bulbocastanum strain 11H21.</title>
        <authorList>
            <person name="Hosaka A.J."/>
        </authorList>
    </citation>
    <scope>NUCLEOTIDE SEQUENCE [LARGE SCALE GENOMIC DNA]</scope>
    <source>
        <tissue evidence="2">Young leaves</tissue>
    </source>
</reference>
<dbReference type="InterPro" id="IPR005162">
    <property type="entry name" value="Retrotrans_gag_dom"/>
</dbReference>
<gene>
    <name evidence="2" type="ORF">RDI58_017497</name>
</gene>
<comment type="caution">
    <text evidence="2">The sequence shown here is derived from an EMBL/GenBank/DDBJ whole genome shotgun (WGS) entry which is preliminary data.</text>
</comment>
<sequence length="133" mass="15569">MAVSRRESGGLESPSGALFQFYKIEEDQKLIVVSHYLDGEALRWYQWIFRNNQLSNWPHFADKVRIRFKQKGYESAARRFVNLRQVTYVAEYQNGCEDILLSFGESDVLFPGHTYVHPQWSNITNSFFPLQGV</sequence>
<evidence type="ECO:0000259" key="1">
    <source>
        <dbReference type="Pfam" id="PF03732"/>
    </source>
</evidence>
<protein>
    <recommendedName>
        <fullName evidence="1">Retrotransposon gag domain-containing protein</fullName>
    </recommendedName>
</protein>
<accession>A0AAN8TG72</accession>
<evidence type="ECO:0000313" key="3">
    <source>
        <dbReference type="Proteomes" id="UP001371456"/>
    </source>
</evidence>